<dbReference type="PANTHER" id="PTHR30006">
    <property type="entry name" value="THIAMINE-BINDING PERIPLASMIC PROTEIN-RELATED"/>
    <property type="match status" value="1"/>
</dbReference>
<evidence type="ECO:0000256" key="1">
    <source>
        <dbReference type="ARBA" id="ARBA00022729"/>
    </source>
</evidence>
<evidence type="ECO:0000313" key="4">
    <source>
        <dbReference type="Proteomes" id="UP000190460"/>
    </source>
</evidence>
<dbReference type="SUPFAM" id="SSF53850">
    <property type="entry name" value="Periplasmic binding protein-like II"/>
    <property type="match status" value="1"/>
</dbReference>
<dbReference type="RefSeq" id="WP_078920758.1">
    <property type="nucleotide sequence ID" value="NZ_FUYB01000001.1"/>
</dbReference>
<reference evidence="3 4" key="1">
    <citation type="submission" date="2017-02" db="EMBL/GenBank/DDBJ databases">
        <authorList>
            <person name="Peterson S.W."/>
        </authorList>
    </citation>
    <scope>NUCLEOTIDE SEQUENCE [LARGE SCALE GENOMIC DNA]</scope>
    <source>
        <strain evidence="3 4">ATCC 49788</strain>
    </source>
</reference>
<dbReference type="Gene3D" id="3.40.190.10">
    <property type="entry name" value="Periplasmic binding protein-like II"/>
    <property type="match status" value="2"/>
</dbReference>
<dbReference type="STRING" id="92487.SAMN02745130_00253"/>
<accession>A0A1T4VTJ2</accession>
<evidence type="ECO:0000313" key="3">
    <source>
        <dbReference type="EMBL" id="SKA68312.1"/>
    </source>
</evidence>
<evidence type="ECO:0000256" key="2">
    <source>
        <dbReference type="SAM" id="SignalP"/>
    </source>
</evidence>
<dbReference type="AlphaFoldDB" id="A0A1T4VTJ2"/>
<dbReference type="OrthoDB" id="8673316at2"/>
<dbReference type="InterPro" id="IPR006059">
    <property type="entry name" value="SBP"/>
</dbReference>
<proteinExistence type="predicted"/>
<name>A0A1T4VTJ2_9GAMM</name>
<dbReference type="GO" id="GO:0030288">
    <property type="term" value="C:outer membrane-bounded periplasmic space"/>
    <property type="evidence" value="ECO:0007669"/>
    <property type="project" value="TreeGrafter"/>
</dbReference>
<feature type="signal peptide" evidence="2">
    <location>
        <begin position="1"/>
        <end position="21"/>
    </location>
</feature>
<keyword evidence="4" id="KW-1185">Reference proteome</keyword>
<dbReference type="EMBL" id="FUYB01000001">
    <property type="protein sequence ID" value="SKA68312.1"/>
    <property type="molecule type" value="Genomic_DNA"/>
</dbReference>
<dbReference type="Proteomes" id="UP000190460">
    <property type="component" value="Unassembled WGS sequence"/>
</dbReference>
<keyword evidence="1 2" id="KW-0732">Signal</keyword>
<organism evidence="3 4">
    <name type="scientific">Thiothrix eikelboomii</name>
    <dbReference type="NCBI Taxonomy" id="92487"/>
    <lineage>
        <taxon>Bacteria</taxon>
        <taxon>Pseudomonadati</taxon>
        <taxon>Pseudomonadota</taxon>
        <taxon>Gammaproteobacteria</taxon>
        <taxon>Thiotrichales</taxon>
        <taxon>Thiotrichaceae</taxon>
        <taxon>Thiothrix</taxon>
    </lineage>
</organism>
<protein>
    <submittedName>
        <fullName evidence="3">Iron(III) transport system substrate-binding protein</fullName>
    </submittedName>
</protein>
<sequence>MQALNCLRLCLSIGLMLLSYATEATWYPALQTEKQQLRIHSATDEQAMRHALLDFQQLYPEVSLEYLDLGTLPLMQRFLADAEQQQTADLLISSAMDLQIKLINDGHALTHESEIADALPDWAQWRKQAFSFTYEPIVMVYNKRLLAVDKIPQSRLELISLLRDQSAYFHGKVGTYDIELSGLGYLLASQDAQQASTWGRLTENFSHLNFKRYANTQEMLDAVRSGELLLAYNVLGSYAQSEINKHPDLATIFPSDYTLVVSRVAFISKYTQNPKLAHQFMDYLLSQRGQQLLAEQARLYSLHPAISGEATYQGIQKLSRERVPLKVIKLSPALLTYQDQLKKRSFLEEWQKLLPPAPQP</sequence>
<dbReference type="PANTHER" id="PTHR30006:SF25">
    <property type="entry name" value="PHOSPHOGLYCERATE TRANSPORT REGULATORY PROTEIN PGTC"/>
    <property type="match status" value="1"/>
</dbReference>
<dbReference type="Pfam" id="PF01547">
    <property type="entry name" value="SBP_bac_1"/>
    <property type="match status" value="1"/>
</dbReference>
<gene>
    <name evidence="3" type="ORF">SAMN02745130_00253</name>
</gene>
<feature type="chain" id="PRO_5013182474" evidence="2">
    <location>
        <begin position="22"/>
        <end position="360"/>
    </location>
</feature>